<dbReference type="Proteomes" id="UP000198703">
    <property type="component" value="Unassembled WGS sequence"/>
</dbReference>
<dbReference type="EMBL" id="FNQM01000021">
    <property type="protein sequence ID" value="SEA95205.1"/>
    <property type="molecule type" value="Genomic_DNA"/>
</dbReference>
<evidence type="ECO:0000313" key="1">
    <source>
        <dbReference type="EMBL" id="SEA95205.1"/>
    </source>
</evidence>
<name>A0A1H4FD61_9RHOB</name>
<dbReference type="AlphaFoldDB" id="A0A1H4FD61"/>
<evidence type="ECO:0000313" key="2">
    <source>
        <dbReference type="Proteomes" id="UP000198703"/>
    </source>
</evidence>
<proteinExistence type="predicted"/>
<dbReference type="STRING" id="89524.SAMN05444370_12110"/>
<organism evidence="1 2">
    <name type="scientific">Rubrimonas cliftonensis</name>
    <dbReference type="NCBI Taxonomy" id="89524"/>
    <lineage>
        <taxon>Bacteria</taxon>
        <taxon>Pseudomonadati</taxon>
        <taxon>Pseudomonadota</taxon>
        <taxon>Alphaproteobacteria</taxon>
        <taxon>Rhodobacterales</taxon>
        <taxon>Paracoccaceae</taxon>
        <taxon>Rubrimonas</taxon>
    </lineage>
</organism>
<accession>A0A1H4FD61</accession>
<protein>
    <submittedName>
        <fullName evidence="1">Uncharacterized protein</fullName>
    </submittedName>
</protein>
<dbReference type="RefSeq" id="WP_175479004.1">
    <property type="nucleotide sequence ID" value="NZ_FNQM01000021.1"/>
</dbReference>
<gene>
    <name evidence="1" type="ORF">SAMN05444370_12110</name>
</gene>
<reference evidence="1 2" key="1">
    <citation type="submission" date="2016-10" db="EMBL/GenBank/DDBJ databases">
        <authorList>
            <person name="de Groot N.N."/>
        </authorList>
    </citation>
    <scope>NUCLEOTIDE SEQUENCE [LARGE SCALE GENOMIC DNA]</scope>
    <source>
        <strain evidence="1 2">DSM 15345</strain>
    </source>
</reference>
<sequence length="55" mass="5719">MDILHEGRPALRHRCASRALAGRIVALDGVEACAGTRSEAFPASRAMIAAIAEAS</sequence>
<keyword evidence="2" id="KW-1185">Reference proteome</keyword>